<dbReference type="Proteomes" id="UP000003790">
    <property type="component" value="Chromosome"/>
</dbReference>
<protein>
    <recommendedName>
        <fullName evidence="4">Phage protein</fullName>
    </recommendedName>
</protein>
<dbReference type="EMBL" id="AHOT01000027">
    <property type="protein sequence ID" value="EIM14490.1"/>
    <property type="molecule type" value="Genomic_DNA"/>
</dbReference>
<sequence length="366" mass="40941">MSAQTELAVVPPQETALAVYSTPNGLEPWLQQIRSKIDGFTPDISTRKGREAIASMAYAVARSKTALDDVGKKLVADLKEVPKKIDAERKRVRDTLEAWQEEVRRPLNEWQAAEDARVDKHNDGIEAIKALARFEEPPAAAHVSQVIADLELLALDDSWEEFLPEAAQAKDQTLIALRGLLTKRQKEEAEQAELAQLRAEAEAREQKDREERIAREAAECARIEAEQKAQAEREATLRREQEAKAAAERRELELKLQAEQAERAAAQAKADQVAAEQRAEQERQAAAQRAEQAAEQARIDERRRADAAAAEIVRQQEARERDEAHRRTINRSALEAFVAGGMTEECAKQAITLIAKRQIPNVSIAY</sequence>
<accession>A0AB33WN30</accession>
<dbReference type="RefSeq" id="WP_009048007.1">
    <property type="nucleotide sequence ID" value="NZ_CM001490.1"/>
</dbReference>
<dbReference type="AlphaFoldDB" id="A0AB33WN30"/>
<comment type="caution">
    <text evidence="2">The sequence shown here is derived from an EMBL/GenBank/DDBJ whole genome shotgun (WGS) entry which is preliminary data.</text>
</comment>
<evidence type="ECO:0008006" key="4">
    <source>
        <dbReference type="Google" id="ProtNLM"/>
    </source>
</evidence>
<feature type="region of interest" description="Disordered" evidence="1">
    <location>
        <begin position="279"/>
        <end position="304"/>
    </location>
</feature>
<name>A0AB33WN30_9PSED</name>
<gene>
    <name evidence="2" type="ORF">PchlO6_2111</name>
</gene>
<feature type="compositionally biased region" description="Low complexity" evidence="1">
    <location>
        <begin position="284"/>
        <end position="296"/>
    </location>
</feature>
<evidence type="ECO:0000313" key="2">
    <source>
        <dbReference type="EMBL" id="EIM14490.1"/>
    </source>
</evidence>
<evidence type="ECO:0000313" key="3">
    <source>
        <dbReference type="Proteomes" id="UP000003790"/>
    </source>
</evidence>
<evidence type="ECO:0000256" key="1">
    <source>
        <dbReference type="SAM" id="MobiDB-lite"/>
    </source>
</evidence>
<proteinExistence type="predicted"/>
<organism evidence="2 3">
    <name type="scientific">Pseudomonas chlororaphis O6</name>
    <dbReference type="NCBI Taxonomy" id="1037915"/>
    <lineage>
        <taxon>Bacteria</taxon>
        <taxon>Pseudomonadati</taxon>
        <taxon>Pseudomonadota</taxon>
        <taxon>Gammaproteobacteria</taxon>
        <taxon>Pseudomonadales</taxon>
        <taxon>Pseudomonadaceae</taxon>
        <taxon>Pseudomonas</taxon>
    </lineage>
</organism>
<reference evidence="2 3" key="1">
    <citation type="journal article" date="2012" name="PLoS Genet.">
        <title>Comparative Genomics of Plant-Associated Pseudomonas spp.: Insights into Diversity and Inheritance of Traits Involved in Multitrophic Interactions.</title>
        <authorList>
            <person name="Loper J.E."/>
            <person name="Hassan K.A."/>
            <person name="Mavrodi D.V."/>
            <person name="Davis E.W.II."/>
            <person name="Lim C.K."/>
            <person name="Shaffer B.T."/>
            <person name="Elbourne L.D."/>
            <person name="Stockwell V.O."/>
            <person name="Hartney S.L."/>
            <person name="Breakwell K."/>
            <person name="Henkels M.D."/>
            <person name="Tetu S.G."/>
            <person name="Rangel L.I."/>
            <person name="Kidarsa T.A."/>
            <person name="Wilson N.L."/>
            <person name="van de Mortel J.E."/>
            <person name="Song C."/>
            <person name="Blumhagen R."/>
            <person name="Radune D."/>
            <person name="Hostetler J.B."/>
            <person name="Brinkac L.M."/>
            <person name="Durkin A.S."/>
            <person name="Kluepfel D.A."/>
            <person name="Wechter W.P."/>
            <person name="Anderson A.J."/>
            <person name="Kim Y.C."/>
            <person name="Pierson L.S.III."/>
            <person name="Pierson E.A."/>
            <person name="Lindow S.E."/>
            <person name="Kobayashi D.Y."/>
            <person name="Raaijmakers J.M."/>
            <person name="Weller D.M."/>
            <person name="Thomashow L.S."/>
            <person name="Allen A.E."/>
            <person name="Paulsen I.T."/>
        </authorList>
    </citation>
    <scope>NUCLEOTIDE SEQUENCE [LARGE SCALE GENOMIC DNA]</scope>
    <source>
        <strain evidence="2 3">O6</strain>
    </source>
</reference>